<organism evidence="2">
    <name type="scientific">uncultured Caudovirales phage</name>
    <dbReference type="NCBI Taxonomy" id="2100421"/>
    <lineage>
        <taxon>Viruses</taxon>
        <taxon>Duplodnaviria</taxon>
        <taxon>Heunggongvirae</taxon>
        <taxon>Uroviricota</taxon>
        <taxon>Caudoviricetes</taxon>
        <taxon>Peduoviridae</taxon>
        <taxon>Maltschvirus</taxon>
        <taxon>Maltschvirus maltsch</taxon>
    </lineage>
</organism>
<keyword evidence="1" id="KW-0812">Transmembrane</keyword>
<name>A0A6J5T8A7_9CAUD</name>
<gene>
    <name evidence="2" type="ORF">UFOVP1670_34</name>
</gene>
<sequence length="97" mass="10969">MSENDPDQLAQLWKWATGAIGLGAAWLWNNTMGRIKALEDGKVSNVDFQAHVERSDRSREELRKATISLFEGQGKIAESLARIEGSLQTGHRYDQRR</sequence>
<feature type="transmembrane region" description="Helical" evidence="1">
    <location>
        <begin position="12"/>
        <end position="28"/>
    </location>
</feature>
<proteinExistence type="predicted"/>
<protein>
    <submittedName>
        <fullName evidence="2">Uncharacterized protein</fullName>
    </submittedName>
</protein>
<accession>A0A6J5T8A7</accession>
<keyword evidence="1" id="KW-0472">Membrane</keyword>
<dbReference type="EMBL" id="LR797531">
    <property type="protein sequence ID" value="CAB4223376.1"/>
    <property type="molecule type" value="Genomic_DNA"/>
</dbReference>
<evidence type="ECO:0000313" key="2">
    <source>
        <dbReference type="EMBL" id="CAB4223376.1"/>
    </source>
</evidence>
<reference evidence="2" key="1">
    <citation type="submission" date="2020-05" db="EMBL/GenBank/DDBJ databases">
        <authorList>
            <person name="Chiriac C."/>
            <person name="Salcher M."/>
            <person name="Ghai R."/>
            <person name="Kavagutti S V."/>
        </authorList>
    </citation>
    <scope>NUCLEOTIDE SEQUENCE</scope>
</reference>
<evidence type="ECO:0000256" key="1">
    <source>
        <dbReference type="SAM" id="Phobius"/>
    </source>
</evidence>
<keyword evidence="1" id="KW-1133">Transmembrane helix</keyword>